<reference evidence="7 8" key="1">
    <citation type="submission" date="2021-09" db="EMBL/GenBank/DDBJ databases">
        <title>Genomic insights and catalytic innovation underlie evolution of tropane alkaloids biosynthesis.</title>
        <authorList>
            <person name="Wang Y.-J."/>
            <person name="Tian T."/>
            <person name="Huang J.-P."/>
            <person name="Huang S.-X."/>
        </authorList>
    </citation>
    <scope>NUCLEOTIDE SEQUENCE [LARGE SCALE GENOMIC DNA]</scope>
    <source>
        <strain evidence="7">KIB-2018</strain>
        <tissue evidence="7">Leaf</tissue>
    </source>
</reference>
<feature type="transmembrane region" description="Helical" evidence="6">
    <location>
        <begin position="183"/>
        <end position="203"/>
    </location>
</feature>
<evidence type="ECO:0000256" key="4">
    <source>
        <dbReference type="ARBA" id="ARBA00022989"/>
    </source>
</evidence>
<keyword evidence="5 6" id="KW-0472">Membrane</keyword>
<keyword evidence="4 6" id="KW-1133">Transmembrane helix</keyword>
<feature type="transmembrane region" description="Helical" evidence="6">
    <location>
        <begin position="154"/>
        <end position="171"/>
    </location>
</feature>
<feature type="transmembrane region" description="Helical" evidence="6">
    <location>
        <begin position="209"/>
        <end position="234"/>
    </location>
</feature>
<dbReference type="InterPro" id="IPR002528">
    <property type="entry name" value="MATE_fam"/>
</dbReference>
<dbReference type="GO" id="GO:0015297">
    <property type="term" value="F:antiporter activity"/>
    <property type="evidence" value="ECO:0007669"/>
    <property type="project" value="InterPro"/>
</dbReference>
<keyword evidence="8" id="KW-1185">Reference proteome</keyword>
<evidence type="ECO:0000256" key="2">
    <source>
        <dbReference type="ARBA" id="ARBA00010199"/>
    </source>
</evidence>
<organism evidence="7 8">
    <name type="scientific">Erythroxylum novogranatense</name>
    <dbReference type="NCBI Taxonomy" id="1862640"/>
    <lineage>
        <taxon>Eukaryota</taxon>
        <taxon>Viridiplantae</taxon>
        <taxon>Streptophyta</taxon>
        <taxon>Embryophyta</taxon>
        <taxon>Tracheophyta</taxon>
        <taxon>Spermatophyta</taxon>
        <taxon>Magnoliopsida</taxon>
        <taxon>eudicotyledons</taxon>
        <taxon>Gunneridae</taxon>
        <taxon>Pentapetalae</taxon>
        <taxon>rosids</taxon>
        <taxon>fabids</taxon>
        <taxon>Malpighiales</taxon>
        <taxon>Erythroxylaceae</taxon>
        <taxon>Erythroxylum</taxon>
    </lineage>
</organism>
<feature type="transmembrane region" description="Helical" evidence="6">
    <location>
        <begin position="299"/>
        <end position="320"/>
    </location>
</feature>
<sequence>MALDAPLLEKNRINGHEEGRFTVTAKEFGEESKRLWKLAGPAIFTAISQYSLGALTQTFAGLVGELELAAVSVENSVIAGLAYGIMLGMGSALETLCGQAYGAGKYRMLGIYMQRSWVILVATACFLLPIYVWAPPILKAFGETNQISDAAGKFAIWMLPQLFAYAFNFPIQKFLQAQRKVMVISWISALTLVLHIFFSWLLILKLGWGLIGAAITLNASWWLIVILQLIYIFITKSDGAWSGFSWLAFADLWGFVKLSLASAVMLCLEFWYLMILIVITGHLPNPLIAVDAVSICMNIQGWIAMISIGFNAAISIRVSNELGAGNARLAKFSVVVVSITALAIGAVCMTLVLSTRQYFPYLFTNSEAVAKETTKLAILLGISALLNCLQPVLSGVAIGAGWQALIAYINIGCYYIAGLPAGIVLGFTFAFGVMGIWSGMISGIVLQTAILIVIISLTNWNREAQQAENRVKRWGGTSGEH</sequence>
<accession>A0AAV8U498</accession>
<name>A0AAV8U498_9ROSI</name>
<evidence type="ECO:0000313" key="7">
    <source>
        <dbReference type="EMBL" id="KAJ8772728.1"/>
    </source>
</evidence>
<dbReference type="GO" id="GO:0042910">
    <property type="term" value="F:xenobiotic transmembrane transporter activity"/>
    <property type="evidence" value="ECO:0007669"/>
    <property type="project" value="InterPro"/>
</dbReference>
<feature type="transmembrane region" description="Helical" evidence="6">
    <location>
        <begin position="255"/>
        <end position="279"/>
    </location>
</feature>
<evidence type="ECO:0000313" key="8">
    <source>
        <dbReference type="Proteomes" id="UP001159364"/>
    </source>
</evidence>
<comment type="similarity">
    <text evidence="2 6">Belongs to the multi antimicrobial extrusion (MATE) (TC 2.A.66.1) family.</text>
</comment>
<comment type="subcellular location">
    <subcellularLocation>
        <location evidence="1">Membrane</location>
        <topology evidence="1">Multi-pass membrane protein</topology>
    </subcellularLocation>
</comment>
<evidence type="ECO:0000256" key="5">
    <source>
        <dbReference type="ARBA" id="ARBA00023136"/>
    </source>
</evidence>
<comment type="caution">
    <text evidence="7">The sequence shown here is derived from an EMBL/GenBank/DDBJ whole genome shotgun (WGS) entry which is preliminary data.</text>
</comment>
<dbReference type="CDD" id="cd13132">
    <property type="entry name" value="MATE_eukaryotic"/>
    <property type="match status" value="1"/>
</dbReference>
<feature type="transmembrane region" description="Helical" evidence="6">
    <location>
        <begin position="332"/>
        <end position="356"/>
    </location>
</feature>
<feature type="transmembrane region" description="Helical" evidence="6">
    <location>
        <begin position="414"/>
        <end position="434"/>
    </location>
</feature>
<feature type="transmembrane region" description="Helical" evidence="6">
    <location>
        <begin position="376"/>
        <end position="402"/>
    </location>
</feature>
<evidence type="ECO:0000256" key="1">
    <source>
        <dbReference type="ARBA" id="ARBA00004141"/>
    </source>
</evidence>
<dbReference type="AlphaFoldDB" id="A0AAV8U498"/>
<dbReference type="Pfam" id="PF01554">
    <property type="entry name" value="MatE"/>
    <property type="match status" value="2"/>
</dbReference>
<dbReference type="EMBL" id="JAIWQS010000002">
    <property type="protein sequence ID" value="KAJ8772728.1"/>
    <property type="molecule type" value="Genomic_DNA"/>
</dbReference>
<keyword evidence="3 6" id="KW-0812">Transmembrane</keyword>
<proteinExistence type="inferred from homology"/>
<dbReference type="Proteomes" id="UP001159364">
    <property type="component" value="Linkage Group LG02"/>
</dbReference>
<dbReference type="PANTHER" id="PTHR11206">
    <property type="entry name" value="MULTIDRUG RESISTANCE PROTEIN"/>
    <property type="match status" value="1"/>
</dbReference>
<evidence type="ECO:0000256" key="6">
    <source>
        <dbReference type="RuleBase" id="RU004914"/>
    </source>
</evidence>
<dbReference type="InterPro" id="IPR045069">
    <property type="entry name" value="MATE_euk"/>
</dbReference>
<protein>
    <recommendedName>
        <fullName evidence="6">Protein DETOXIFICATION</fullName>
    </recommendedName>
    <alternativeName>
        <fullName evidence="6">Multidrug and toxic compound extrusion protein</fullName>
    </alternativeName>
</protein>
<evidence type="ECO:0000256" key="3">
    <source>
        <dbReference type="ARBA" id="ARBA00022692"/>
    </source>
</evidence>
<feature type="transmembrane region" description="Helical" evidence="6">
    <location>
        <begin position="440"/>
        <end position="460"/>
    </location>
</feature>
<dbReference type="NCBIfam" id="TIGR00797">
    <property type="entry name" value="matE"/>
    <property type="match status" value="1"/>
</dbReference>
<dbReference type="GO" id="GO:1990961">
    <property type="term" value="P:xenobiotic detoxification by transmembrane export across the plasma membrane"/>
    <property type="evidence" value="ECO:0007669"/>
    <property type="project" value="InterPro"/>
</dbReference>
<gene>
    <name evidence="7" type="ORF">K2173_027905</name>
</gene>
<dbReference type="GO" id="GO:0016020">
    <property type="term" value="C:membrane"/>
    <property type="evidence" value="ECO:0007669"/>
    <property type="project" value="UniProtKB-SubCell"/>
</dbReference>
<feature type="transmembrane region" description="Helical" evidence="6">
    <location>
        <begin position="117"/>
        <end position="134"/>
    </location>
</feature>